<proteinExistence type="predicted"/>
<dbReference type="PANTHER" id="PTHR37299:SF1">
    <property type="entry name" value="STAGE 0 SPORULATION PROTEIN A HOMOLOG"/>
    <property type="match status" value="1"/>
</dbReference>
<dbReference type="InterPro" id="IPR011006">
    <property type="entry name" value="CheY-like_superfamily"/>
</dbReference>
<dbReference type="EMBL" id="JBHRYO010000002">
    <property type="protein sequence ID" value="MFC3758046.1"/>
    <property type="molecule type" value="Genomic_DNA"/>
</dbReference>
<name>A0ABV7Y0J0_9FLAO</name>
<dbReference type="Pfam" id="PF00072">
    <property type="entry name" value="Response_reg"/>
    <property type="match status" value="1"/>
</dbReference>
<evidence type="ECO:0000313" key="4">
    <source>
        <dbReference type="EMBL" id="MFC3758046.1"/>
    </source>
</evidence>
<evidence type="ECO:0000256" key="1">
    <source>
        <dbReference type="PROSITE-ProRule" id="PRU00169"/>
    </source>
</evidence>
<keyword evidence="5" id="KW-1185">Reference proteome</keyword>
<dbReference type="Pfam" id="PF04397">
    <property type="entry name" value="LytTR"/>
    <property type="match status" value="1"/>
</dbReference>
<feature type="domain" description="HTH LytTR-type" evidence="3">
    <location>
        <begin position="148"/>
        <end position="255"/>
    </location>
</feature>
<dbReference type="InterPro" id="IPR046947">
    <property type="entry name" value="LytR-like"/>
</dbReference>
<dbReference type="InterPro" id="IPR001789">
    <property type="entry name" value="Sig_transdc_resp-reg_receiver"/>
</dbReference>
<protein>
    <submittedName>
        <fullName evidence="4">LytR/AlgR family response regulator transcription factor</fullName>
    </submittedName>
</protein>
<reference evidence="5" key="1">
    <citation type="journal article" date="2019" name="Int. J. Syst. Evol. Microbiol.">
        <title>The Global Catalogue of Microorganisms (GCM) 10K type strain sequencing project: providing services to taxonomists for standard genome sequencing and annotation.</title>
        <authorList>
            <consortium name="The Broad Institute Genomics Platform"/>
            <consortium name="The Broad Institute Genome Sequencing Center for Infectious Disease"/>
            <person name="Wu L."/>
            <person name="Ma J."/>
        </authorList>
    </citation>
    <scope>NUCLEOTIDE SEQUENCE [LARGE SCALE GENOMIC DNA]</scope>
    <source>
        <strain evidence="5">CECT 7798</strain>
    </source>
</reference>
<dbReference type="Gene3D" id="2.40.50.1020">
    <property type="entry name" value="LytTr DNA-binding domain"/>
    <property type="match status" value="1"/>
</dbReference>
<dbReference type="RefSeq" id="WP_290299688.1">
    <property type="nucleotide sequence ID" value="NZ_JAUFQR010000001.1"/>
</dbReference>
<dbReference type="SUPFAM" id="SSF52172">
    <property type="entry name" value="CheY-like"/>
    <property type="match status" value="1"/>
</dbReference>
<dbReference type="PROSITE" id="PS50110">
    <property type="entry name" value="RESPONSE_REGULATORY"/>
    <property type="match status" value="1"/>
</dbReference>
<dbReference type="Gene3D" id="3.40.50.2300">
    <property type="match status" value="1"/>
</dbReference>
<dbReference type="PROSITE" id="PS50930">
    <property type="entry name" value="HTH_LYTTR"/>
    <property type="match status" value="1"/>
</dbReference>
<sequence length="255" mass="29649">MIKVVIIEDEIPARSKLKRFISELKSPVEVVAEIDTVETAISFLKSTNVDLIFSDIELLDGNAFEIYDQVNIRCPIIFTTAYNQFWMNAFETNGIEYLLKPFTQDRFKKAWDKFLLLRRSDAGEHHVLMKLQQMLSNSQQEKSYKKRFTISSHQGSYFLNTDDIAFFAAEEGIIFAIDISGKKHLLNESTLKDIEMLLNPSAFFRINRSELVQKQHVERIERYNKNTLALQLKGYKHHLLTSQGSTAAFRIWIED</sequence>
<accession>A0ABV7Y0J0</accession>
<comment type="caution">
    <text evidence="4">The sequence shown here is derived from an EMBL/GenBank/DDBJ whole genome shotgun (WGS) entry which is preliminary data.</text>
</comment>
<evidence type="ECO:0000259" key="3">
    <source>
        <dbReference type="PROSITE" id="PS50930"/>
    </source>
</evidence>
<dbReference type="PANTHER" id="PTHR37299">
    <property type="entry name" value="TRANSCRIPTIONAL REGULATOR-RELATED"/>
    <property type="match status" value="1"/>
</dbReference>
<dbReference type="SMART" id="SM00850">
    <property type="entry name" value="LytTR"/>
    <property type="match status" value="1"/>
</dbReference>
<keyword evidence="1" id="KW-0597">Phosphoprotein</keyword>
<organism evidence="4 5">
    <name type="scientific">Chryseobacterium tructae</name>
    <dbReference type="NCBI Taxonomy" id="1037380"/>
    <lineage>
        <taxon>Bacteria</taxon>
        <taxon>Pseudomonadati</taxon>
        <taxon>Bacteroidota</taxon>
        <taxon>Flavobacteriia</taxon>
        <taxon>Flavobacteriales</taxon>
        <taxon>Weeksellaceae</taxon>
        <taxon>Chryseobacterium group</taxon>
        <taxon>Chryseobacterium</taxon>
    </lineage>
</organism>
<evidence type="ECO:0000313" key="5">
    <source>
        <dbReference type="Proteomes" id="UP001595735"/>
    </source>
</evidence>
<feature type="modified residue" description="4-aspartylphosphate" evidence="1">
    <location>
        <position position="55"/>
    </location>
</feature>
<dbReference type="Proteomes" id="UP001595735">
    <property type="component" value="Unassembled WGS sequence"/>
</dbReference>
<dbReference type="SMART" id="SM00448">
    <property type="entry name" value="REC"/>
    <property type="match status" value="1"/>
</dbReference>
<evidence type="ECO:0000259" key="2">
    <source>
        <dbReference type="PROSITE" id="PS50110"/>
    </source>
</evidence>
<gene>
    <name evidence="4" type="ORF">ACFONJ_18875</name>
</gene>
<feature type="domain" description="Response regulatory" evidence="2">
    <location>
        <begin position="3"/>
        <end position="115"/>
    </location>
</feature>
<dbReference type="InterPro" id="IPR007492">
    <property type="entry name" value="LytTR_DNA-bd_dom"/>
</dbReference>